<dbReference type="RefSeq" id="WP_184869870.1">
    <property type="nucleotide sequence ID" value="NZ_BAAAWY010000043.1"/>
</dbReference>
<sequence>MNIGEIAKLAGVSRSTVSYVLSGKRQVSPELHERITRVIEEAGYRPNATARALAEGSTRTIGLVIPPTGPHLSVDQLHFVGAVAEAAADRDFDVLLSPERQQSFERMVTEKRVDGVILMETVLRDARVTRLIDEGFPFVTIGRTGADDAHGWVDLDYAGLVTEGVRRLSALGHRSIALVNRPQELLDHEYGPAFRAADAFEKATVELEIAGISRCCDDSDDAAAGCLDEILAQAPDTTAILTINERSLAGLVSALSARGKAIPDDVSLLAITSVRNATALRPQISAADVPAAEMGEAAVDALLRRIRSHTEPGPNVLISPPFVDRGSLAPPRR</sequence>
<dbReference type="AlphaFoldDB" id="A0A7W9NL78"/>
<keyword evidence="1" id="KW-0805">Transcription regulation</keyword>
<keyword evidence="3" id="KW-0804">Transcription</keyword>
<evidence type="ECO:0000256" key="2">
    <source>
        <dbReference type="ARBA" id="ARBA00023125"/>
    </source>
</evidence>
<keyword evidence="2 7" id="KW-0238">DNA-binding</keyword>
<dbReference type="InterPro" id="IPR001387">
    <property type="entry name" value="Cro/C1-type_HTH"/>
</dbReference>
<gene>
    <name evidence="7" type="ORF">BJ998_008641</name>
</gene>
<feature type="domain" description="HTH lacI-type" evidence="5">
    <location>
        <begin position="1"/>
        <end position="55"/>
    </location>
</feature>
<dbReference type="InterPro" id="IPR046335">
    <property type="entry name" value="LacI/GalR-like_sensor"/>
</dbReference>
<comment type="caution">
    <text evidence="7">The sequence shown here is derived from an EMBL/GenBank/DDBJ whole genome shotgun (WGS) entry which is preliminary data.</text>
</comment>
<keyword evidence="8" id="KW-1185">Reference proteome</keyword>
<accession>A0A7W9NL78</accession>
<dbReference type="SMART" id="SM00354">
    <property type="entry name" value="HTH_LACI"/>
    <property type="match status" value="1"/>
</dbReference>
<dbReference type="PROSITE" id="PS50932">
    <property type="entry name" value="HTH_LACI_2"/>
    <property type="match status" value="1"/>
</dbReference>
<dbReference type="GO" id="GO:0003700">
    <property type="term" value="F:DNA-binding transcription factor activity"/>
    <property type="evidence" value="ECO:0007669"/>
    <property type="project" value="TreeGrafter"/>
</dbReference>
<evidence type="ECO:0000313" key="7">
    <source>
        <dbReference type="EMBL" id="MBB5897382.1"/>
    </source>
</evidence>
<dbReference type="EMBL" id="JACHIR010000003">
    <property type="protein sequence ID" value="MBB5897382.1"/>
    <property type="molecule type" value="Genomic_DNA"/>
</dbReference>
<evidence type="ECO:0000259" key="5">
    <source>
        <dbReference type="PROSITE" id="PS50932"/>
    </source>
</evidence>
<dbReference type="Proteomes" id="UP000585638">
    <property type="component" value="Unassembled WGS sequence"/>
</dbReference>
<evidence type="ECO:0000256" key="3">
    <source>
        <dbReference type="ARBA" id="ARBA00023163"/>
    </source>
</evidence>
<protein>
    <submittedName>
        <fullName evidence="7">DNA-binding LacI/PurR family transcriptional regulator</fullName>
    </submittedName>
</protein>
<organism evidence="7 8">
    <name type="scientific">Kutzneria kofuensis</name>
    <dbReference type="NCBI Taxonomy" id="103725"/>
    <lineage>
        <taxon>Bacteria</taxon>
        <taxon>Bacillati</taxon>
        <taxon>Actinomycetota</taxon>
        <taxon>Actinomycetes</taxon>
        <taxon>Pseudonocardiales</taxon>
        <taxon>Pseudonocardiaceae</taxon>
        <taxon>Kutzneria</taxon>
    </lineage>
</organism>
<name>A0A7W9NL78_9PSEU</name>
<dbReference type="InterPro" id="IPR000843">
    <property type="entry name" value="HTH_LacI"/>
</dbReference>
<dbReference type="PROSITE" id="PS50943">
    <property type="entry name" value="HTH_CROC1"/>
    <property type="match status" value="1"/>
</dbReference>
<feature type="region of interest" description="Disordered" evidence="4">
    <location>
        <begin position="314"/>
        <end position="333"/>
    </location>
</feature>
<proteinExistence type="predicted"/>
<reference evidence="7 8" key="1">
    <citation type="submission" date="2020-08" db="EMBL/GenBank/DDBJ databases">
        <title>Sequencing the genomes of 1000 actinobacteria strains.</title>
        <authorList>
            <person name="Klenk H.-P."/>
        </authorList>
    </citation>
    <scope>NUCLEOTIDE SEQUENCE [LARGE SCALE GENOMIC DNA]</scope>
    <source>
        <strain evidence="7 8">DSM 43851</strain>
    </source>
</reference>
<dbReference type="SUPFAM" id="SSF53822">
    <property type="entry name" value="Periplasmic binding protein-like I"/>
    <property type="match status" value="1"/>
</dbReference>
<evidence type="ECO:0000313" key="8">
    <source>
        <dbReference type="Proteomes" id="UP000585638"/>
    </source>
</evidence>
<dbReference type="InterPro" id="IPR028082">
    <property type="entry name" value="Peripla_BP_I"/>
</dbReference>
<dbReference type="PROSITE" id="PS00356">
    <property type="entry name" value="HTH_LACI_1"/>
    <property type="match status" value="1"/>
</dbReference>
<dbReference type="InterPro" id="IPR010982">
    <property type="entry name" value="Lambda_DNA-bd_dom_sf"/>
</dbReference>
<evidence type="ECO:0000256" key="1">
    <source>
        <dbReference type="ARBA" id="ARBA00023015"/>
    </source>
</evidence>
<dbReference type="PANTHER" id="PTHR30146:SF109">
    <property type="entry name" value="HTH-TYPE TRANSCRIPTIONAL REGULATOR GALS"/>
    <property type="match status" value="1"/>
</dbReference>
<evidence type="ECO:0000259" key="6">
    <source>
        <dbReference type="PROSITE" id="PS50943"/>
    </source>
</evidence>
<dbReference type="SUPFAM" id="SSF47413">
    <property type="entry name" value="lambda repressor-like DNA-binding domains"/>
    <property type="match status" value="1"/>
</dbReference>
<dbReference type="Gene3D" id="1.10.260.40">
    <property type="entry name" value="lambda repressor-like DNA-binding domains"/>
    <property type="match status" value="1"/>
</dbReference>
<dbReference type="Gene3D" id="3.40.50.2300">
    <property type="match status" value="2"/>
</dbReference>
<dbReference type="PANTHER" id="PTHR30146">
    <property type="entry name" value="LACI-RELATED TRANSCRIPTIONAL REPRESSOR"/>
    <property type="match status" value="1"/>
</dbReference>
<dbReference type="Pfam" id="PF13377">
    <property type="entry name" value="Peripla_BP_3"/>
    <property type="match status" value="1"/>
</dbReference>
<feature type="domain" description="HTH cro/C1-type" evidence="6">
    <location>
        <begin position="5"/>
        <end position="45"/>
    </location>
</feature>
<evidence type="ECO:0000256" key="4">
    <source>
        <dbReference type="SAM" id="MobiDB-lite"/>
    </source>
</evidence>
<dbReference type="GO" id="GO:0000976">
    <property type="term" value="F:transcription cis-regulatory region binding"/>
    <property type="evidence" value="ECO:0007669"/>
    <property type="project" value="TreeGrafter"/>
</dbReference>
<dbReference type="CDD" id="cd01392">
    <property type="entry name" value="HTH_LacI"/>
    <property type="match status" value="1"/>
</dbReference>
<dbReference type="Pfam" id="PF00356">
    <property type="entry name" value="LacI"/>
    <property type="match status" value="1"/>
</dbReference>